<evidence type="ECO:0000313" key="3">
    <source>
        <dbReference type="Proteomes" id="UP000652761"/>
    </source>
</evidence>
<keyword evidence="3" id="KW-1185">Reference proteome</keyword>
<comment type="caution">
    <text evidence="2">The sequence shown here is derived from an EMBL/GenBank/DDBJ whole genome shotgun (WGS) entry which is preliminary data.</text>
</comment>
<dbReference type="EMBL" id="NMUH01009437">
    <property type="protein sequence ID" value="MQM20061.1"/>
    <property type="molecule type" value="Genomic_DNA"/>
</dbReference>
<protein>
    <submittedName>
        <fullName evidence="2">Uncharacterized protein</fullName>
    </submittedName>
</protein>
<gene>
    <name evidence="2" type="ORF">Taro_053076</name>
</gene>
<reference evidence="2" key="1">
    <citation type="submission" date="2017-07" db="EMBL/GenBank/DDBJ databases">
        <title>Taro Niue Genome Assembly and Annotation.</title>
        <authorList>
            <person name="Atibalentja N."/>
            <person name="Keating K."/>
            <person name="Fields C.J."/>
        </authorList>
    </citation>
    <scope>NUCLEOTIDE SEQUENCE</scope>
    <source>
        <strain evidence="2">Niue_2</strain>
        <tissue evidence="2">Leaf</tissue>
    </source>
</reference>
<organism evidence="2 3">
    <name type="scientific">Colocasia esculenta</name>
    <name type="common">Wild taro</name>
    <name type="synonym">Arum esculentum</name>
    <dbReference type="NCBI Taxonomy" id="4460"/>
    <lineage>
        <taxon>Eukaryota</taxon>
        <taxon>Viridiplantae</taxon>
        <taxon>Streptophyta</taxon>
        <taxon>Embryophyta</taxon>
        <taxon>Tracheophyta</taxon>
        <taxon>Spermatophyta</taxon>
        <taxon>Magnoliopsida</taxon>
        <taxon>Liliopsida</taxon>
        <taxon>Araceae</taxon>
        <taxon>Aroideae</taxon>
        <taxon>Colocasieae</taxon>
        <taxon>Colocasia</taxon>
    </lineage>
</organism>
<evidence type="ECO:0000256" key="1">
    <source>
        <dbReference type="SAM" id="MobiDB-lite"/>
    </source>
</evidence>
<accession>A0A843XLJ4</accession>
<proteinExistence type="predicted"/>
<dbReference type="AlphaFoldDB" id="A0A843XLJ4"/>
<name>A0A843XLJ4_COLES</name>
<sequence length="100" mass="11077">MVVAFVACGGPQDVASRWSAFQVMSRPLSTSRHQRRCHPGQTQPYCGPGGRRDKARVTTQLSVATRLTPLLSSGRDSLLQEFVARWSWWRFVAPCVVSSG</sequence>
<evidence type="ECO:0000313" key="2">
    <source>
        <dbReference type="EMBL" id="MQM20061.1"/>
    </source>
</evidence>
<dbReference type="Proteomes" id="UP000652761">
    <property type="component" value="Unassembled WGS sequence"/>
</dbReference>
<feature type="region of interest" description="Disordered" evidence="1">
    <location>
        <begin position="32"/>
        <end position="52"/>
    </location>
</feature>